<dbReference type="PATRIC" id="fig|991778.3.peg.2942"/>
<accession>F2ASS7</accession>
<evidence type="ECO:0000313" key="2">
    <source>
        <dbReference type="EMBL" id="EGF27282.1"/>
    </source>
</evidence>
<evidence type="ECO:0000259" key="1">
    <source>
        <dbReference type="PROSITE" id="PS51819"/>
    </source>
</evidence>
<dbReference type="AlphaFoldDB" id="F2ASS7"/>
<organism evidence="2 3">
    <name type="scientific">Rhodopirellula baltica WH47</name>
    <dbReference type="NCBI Taxonomy" id="991778"/>
    <lineage>
        <taxon>Bacteria</taxon>
        <taxon>Pseudomonadati</taxon>
        <taxon>Planctomycetota</taxon>
        <taxon>Planctomycetia</taxon>
        <taxon>Pirellulales</taxon>
        <taxon>Pirellulaceae</taxon>
        <taxon>Rhodopirellula</taxon>
    </lineage>
</organism>
<dbReference type="EMBL" id="AFAR01000153">
    <property type="protein sequence ID" value="EGF27282.1"/>
    <property type="molecule type" value="Genomic_DNA"/>
</dbReference>
<dbReference type="Gene3D" id="3.10.180.10">
    <property type="entry name" value="2,3-Dihydroxybiphenyl 1,2-Dioxygenase, domain 1"/>
    <property type="match status" value="1"/>
</dbReference>
<evidence type="ECO:0000313" key="3">
    <source>
        <dbReference type="Proteomes" id="UP000006222"/>
    </source>
</evidence>
<dbReference type="InterPro" id="IPR004360">
    <property type="entry name" value="Glyas_Fos-R_dOase_dom"/>
</dbReference>
<keyword evidence="2" id="KW-0560">Oxidoreductase</keyword>
<dbReference type="PANTHER" id="PTHR36503">
    <property type="entry name" value="BLR2520 PROTEIN"/>
    <property type="match status" value="1"/>
</dbReference>
<gene>
    <name evidence="2" type="ORF">RBWH47_02600</name>
</gene>
<comment type="caution">
    <text evidence="2">The sequence shown here is derived from an EMBL/GenBank/DDBJ whole genome shotgun (WGS) entry which is preliminary data.</text>
</comment>
<dbReference type="Pfam" id="PF00903">
    <property type="entry name" value="Glyoxalase"/>
    <property type="match status" value="1"/>
</dbReference>
<dbReference type="GO" id="GO:0004462">
    <property type="term" value="F:lactoylglutathione lyase activity"/>
    <property type="evidence" value="ECO:0007669"/>
    <property type="project" value="UniProtKB-EC"/>
</dbReference>
<keyword evidence="2" id="KW-0223">Dioxygenase</keyword>
<reference evidence="2 3" key="1">
    <citation type="journal article" date="2013" name="Mar. Genomics">
        <title>Expression of sulfatases in Rhodopirellula baltica and the diversity of sulfatases in the genus Rhodopirellula.</title>
        <authorList>
            <person name="Wegner C.E."/>
            <person name="Richter-Heitmann T."/>
            <person name="Klindworth A."/>
            <person name="Klockow C."/>
            <person name="Richter M."/>
            <person name="Achstetter T."/>
            <person name="Glockner F.O."/>
            <person name="Harder J."/>
        </authorList>
    </citation>
    <scope>NUCLEOTIDE SEQUENCE [LARGE SCALE GENOMIC DNA]</scope>
    <source>
        <strain evidence="2 3">WH47</strain>
    </source>
</reference>
<dbReference type="EC" id="4.4.1.5" evidence="2"/>
<feature type="domain" description="VOC" evidence="1">
    <location>
        <begin position="7"/>
        <end position="118"/>
    </location>
</feature>
<name>F2ASS7_RHOBT</name>
<dbReference type="InterPro" id="IPR037523">
    <property type="entry name" value="VOC_core"/>
</dbReference>
<dbReference type="PROSITE" id="PS51819">
    <property type="entry name" value="VOC"/>
    <property type="match status" value="1"/>
</dbReference>
<keyword evidence="2" id="KW-0456">Lyase</keyword>
<dbReference type="PANTHER" id="PTHR36503:SF3">
    <property type="entry name" value="BLR0126 PROTEIN"/>
    <property type="match status" value="1"/>
</dbReference>
<dbReference type="Proteomes" id="UP000006222">
    <property type="component" value="Unassembled WGS sequence"/>
</dbReference>
<dbReference type="SUPFAM" id="SSF54593">
    <property type="entry name" value="Glyoxalase/Bleomycin resistance protein/Dihydroxybiphenyl dioxygenase"/>
    <property type="match status" value="1"/>
</dbReference>
<sequence>MFAAPPFMNLTVLRSPDIDRASEFYSEMGLLFTKHRHGSGPEHYTSCVDGFVFEIYPLGKHPPTVGTRIGFSVDDVDSIVTMLVAIGAELISPAADSEWGRLAVVKDLDGHVVELLTPPNRDKIVASDKASTGVVTVTHSDGMDPGDADRD</sequence>
<dbReference type="InterPro" id="IPR029068">
    <property type="entry name" value="Glyas_Bleomycin-R_OHBP_Dase"/>
</dbReference>
<proteinExistence type="predicted"/>
<protein>
    <submittedName>
        <fullName evidence="2">Glyoxalase/bleomycin resistance protein/dioxygenase</fullName>
        <ecNumber evidence="2">4.4.1.5</ecNumber>
    </submittedName>
</protein>
<dbReference type="GO" id="GO:0051213">
    <property type="term" value="F:dioxygenase activity"/>
    <property type="evidence" value="ECO:0007669"/>
    <property type="project" value="UniProtKB-KW"/>
</dbReference>